<organism evidence="1 2">
    <name type="scientific">Batillaria attramentaria</name>
    <dbReference type="NCBI Taxonomy" id="370345"/>
    <lineage>
        <taxon>Eukaryota</taxon>
        <taxon>Metazoa</taxon>
        <taxon>Spiralia</taxon>
        <taxon>Lophotrochozoa</taxon>
        <taxon>Mollusca</taxon>
        <taxon>Gastropoda</taxon>
        <taxon>Caenogastropoda</taxon>
        <taxon>Sorbeoconcha</taxon>
        <taxon>Cerithioidea</taxon>
        <taxon>Batillariidae</taxon>
        <taxon>Batillaria</taxon>
    </lineage>
</organism>
<evidence type="ECO:0000313" key="2">
    <source>
        <dbReference type="Proteomes" id="UP001519460"/>
    </source>
</evidence>
<comment type="caution">
    <text evidence="1">The sequence shown here is derived from an EMBL/GenBank/DDBJ whole genome shotgun (WGS) entry which is preliminary data.</text>
</comment>
<dbReference type="Proteomes" id="UP001519460">
    <property type="component" value="Unassembled WGS sequence"/>
</dbReference>
<dbReference type="PROSITE" id="PS51257">
    <property type="entry name" value="PROKAR_LIPOPROTEIN"/>
    <property type="match status" value="1"/>
</dbReference>
<accession>A0ABD0LX94</accession>
<dbReference type="AlphaFoldDB" id="A0ABD0LX94"/>
<evidence type="ECO:0000313" key="1">
    <source>
        <dbReference type="EMBL" id="KAK7504122.1"/>
    </source>
</evidence>
<name>A0ABD0LX94_9CAEN</name>
<protein>
    <submittedName>
        <fullName evidence="1">Uncharacterized protein</fullName>
    </submittedName>
</protein>
<dbReference type="EMBL" id="JACVVK020000016">
    <property type="protein sequence ID" value="KAK7504122.1"/>
    <property type="molecule type" value="Genomic_DNA"/>
</dbReference>
<reference evidence="1 2" key="1">
    <citation type="journal article" date="2023" name="Sci. Data">
        <title>Genome assembly of the Korean intertidal mud-creeper Batillaria attramentaria.</title>
        <authorList>
            <person name="Patra A.K."/>
            <person name="Ho P.T."/>
            <person name="Jun S."/>
            <person name="Lee S.J."/>
            <person name="Kim Y."/>
            <person name="Won Y.J."/>
        </authorList>
    </citation>
    <scope>NUCLEOTIDE SEQUENCE [LARGE SCALE GENOMIC DNA]</scope>
    <source>
        <strain evidence="1">Wonlab-2016</strain>
    </source>
</reference>
<gene>
    <name evidence="1" type="ORF">BaRGS_00004426</name>
</gene>
<keyword evidence="2" id="KW-1185">Reference proteome</keyword>
<proteinExistence type="predicted"/>
<sequence length="133" mass="14122">MVRPLVVYVFIAASCCTDDNGQTSGGLRVLLQPAVVLMTMVRPLVVYVFIAASCCTDDNGQTSVVYVFIAASCCTDDNGQTSGGLLCLLQPAVVLMTMVRPLVVYVFIAASCCTDDNGQTSGGLRVYCSQLLY</sequence>